<proteinExistence type="predicted"/>
<evidence type="ECO:0000313" key="2">
    <source>
        <dbReference type="Proteomes" id="UP000479190"/>
    </source>
</evidence>
<feature type="non-terminal residue" evidence="1">
    <location>
        <position position="1"/>
    </location>
</feature>
<evidence type="ECO:0000313" key="1">
    <source>
        <dbReference type="EMBL" id="CAB0035050.1"/>
    </source>
</evidence>
<name>A0A6H5II60_9HYME</name>
<feature type="non-terminal residue" evidence="1">
    <location>
        <position position="513"/>
    </location>
</feature>
<gene>
    <name evidence="1" type="ORF">TBRA_LOCUS6948</name>
</gene>
<reference evidence="1 2" key="1">
    <citation type="submission" date="2020-02" db="EMBL/GenBank/DDBJ databases">
        <authorList>
            <person name="Ferguson B K."/>
        </authorList>
    </citation>
    <scope>NUCLEOTIDE SEQUENCE [LARGE SCALE GENOMIC DNA]</scope>
</reference>
<sequence length="513" mass="57943">CCLQCCLLMANDYNELLSSATTFGSAAGDVGVLRVLAVVVQAGGCVVSGVPESTRLARCRQAVSSVGGYNGHRFSRFLEEARILARGSFNAVVTQEKINVIEHLTHCSDYFAMCTGMKRIAALASISTCALMRMTSKYASGAQLTTFLLISNNRRNASKVGAPRVLGDHKEIFRTFGDPDLKSSPYLNQKRDANPTELAESHSFCRIRDIFDPSTRTTRVVRSVNQVNQGCDCLQKITTTSRESSPCPDPYLEPIQNTAPIESLRMQRCAPIHCSAHALQHLSEKFCQVPFFTSPNLFINYQREHQSIVKYVVSFCLIVNWTWWQPKARYKMNCSYLYISQNFTQHHIRLVHHPFENSCMDFLVDQLRGIDADRRLILRGSSMETAWKSDQSLLSILCPTAPRLLIISTDVSNWKVINSHHRLKVQSASFVQEKILVSTSLKDDINQNRLKYHQFITLSSSRFAAVLHLDRFIFEKNCVNVHVDYHADSTWIIQGFLEGRTLISRGSNMKLIQ</sequence>
<keyword evidence="2" id="KW-1185">Reference proteome</keyword>
<accession>A0A6H5II60</accession>
<dbReference type="Proteomes" id="UP000479190">
    <property type="component" value="Unassembled WGS sequence"/>
</dbReference>
<dbReference type="EMBL" id="CADCXV010000769">
    <property type="protein sequence ID" value="CAB0035050.1"/>
    <property type="molecule type" value="Genomic_DNA"/>
</dbReference>
<protein>
    <submittedName>
        <fullName evidence="1">Uncharacterized protein</fullName>
    </submittedName>
</protein>
<organism evidence="1 2">
    <name type="scientific">Trichogramma brassicae</name>
    <dbReference type="NCBI Taxonomy" id="86971"/>
    <lineage>
        <taxon>Eukaryota</taxon>
        <taxon>Metazoa</taxon>
        <taxon>Ecdysozoa</taxon>
        <taxon>Arthropoda</taxon>
        <taxon>Hexapoda</taxon>
        <taxon>Insecta</taxon>
        <taxon>Pterygota</taxon>
        <taxon>Neoptera</taxon>
        <taxon>Endopterygota</taxon>
        <taxon>Hymenoptera</taxon>
        <taxon>Apocrita</taxon>
        <taxon>Proctotrupomorpha</taxon>
        <taxon>Chalcidoidea</taxon>
        <taxon>Trichogrammatidae</taxon>
        <taxon>Trichogramma</taxon>
    </lineage>
</organism>
<dbReference type="AlphaFoldDB" id="A0A6H5II60"/>